<evidence type="ECO:0008006" key="3">
    <source>
        <dbReference type="Google" id="ProtNLM"/>
    </source>
</evidence>
<proteinExistence type="predicted"/>
<sequence length="114" mass="13102">MDKQRKKEMLQAYKERRPQMGIVSYECTATGDVFLSAAKDTAADINGTTMKLESGFHPNKRLLELWTRYGQDGFSIRVVETLEYIDGVEDYSDDLDALRDEILEAHPGARKVWR</sequence>
<dbReference type="InterPro" id="IPR035901">
    <property type="entry name" value="GIY-YIG_endonuc_sf"/>
</dbReference>
<gene>
    <name evidence="1" type="ORF">DMP06_01280</name>
</gene>
<dbReference type="OrthoDB" id="7270972at2"/>
<evidence type="ECO:0000313" key="1">
    <source>
        <dbReference type="EMBL" id="RNL42070.1"/>
    </source>
</evidence>
<dbReference type="CDD" id="cd10451">
    <property type="entry name" value="GIY-YIG_LuxR_like"/>
    <property type="match status" value="1"/>
</dbReference>
<name>A0A3N0B599_9ACTN</name>
<dbReference type="Proteomes" id="UP000269591">
    <property type="component" value="Unassembled WGS sequence"/>
</dbReference>
<dbReference type="EMBL" id="QIBX01000001">
    <property type="protein sequence ID" value="RNL42070.1"/>
    <property type="molecule type" value="Genomic_DNA"/>
</dbReference>
<reference evidence="2" key="1">
    <citation type="submission" date="2018-05" db="EMBL/GenBank/DDBJ databases">
        <title>Genome Sequencing of selected type strains of the family Eggerthellaceae.</title>
        <authorList>
            <person name="Danylec N."/>
            <person name="Stoll D.A."/>
            <person name="Doetsch A."/>
            <person name="Huch M."/>
        </authorList>
    </citation>
    <scope>NUCLEOTIDE SEQUENCE [LARGE SCALE GENOMIC DNA]</scope>
    <source>
        <strain evidence="2">DSM 24851</strain>
    </source>
</reference>
<protein>
    <recommendedName>
        <fullName evidence="3">GIY-YIG nuclease family protein</fullName>
    </recommendedName>
</protein>
<organism evidence="1 2">
    <name type="scientific">Slackia equolifaciens</name>
    <dbReference type="NCBI Taxonomy" id="498718"/>
    <lineage>
        <taxon>Bacteria</taxon>
        <taxon>Bacillati</taxon>
        <taxon>Actinomycetota</taxon>
        <taxon>Coriobacteriia</taxon>
        <taxon>Eggerthellales</taxon>
        <taxon>Eggerthellaceae</taxon>
        <taxon>Slackia</taxon>
    </lineage>
</organism>
<accession>A0A3N0B599</accession>
<dbReference type="Gene3D" id="3.40.1440.10">
    <property type="entry name" value="GIY-YIG endonuclease"/>
    <property type="match status" value="1"/>
</dbReference>
<keyword evidence="2" id="KW-1185">Reference proteome</keyword>
<dbReference type="RefSeq" id="WP_123207929.1">
    <property type="nucleotide sequence ID" value="NZ_JBHTHO010000008.1"/>
</dbReference>
<dbReference type="AlphaFoldDB" id="A0A3N0B599"/>
<comment type="caution">
    <text evidence="1">The sequence shown here is derived from an EMBL/GenBank/DDBJ whole genome shotgun (WGS) entry which is preliminary data.</text>
</comment>
<evidence type="ECO:0000313" key="2">
    <source>
        <dbReference type="Proteomes" id="UP000269591"/>
    </source>
</evidence>